<feature type="compositionally biased region" description="Polar residues" evidence="1">
    <location>
        <begin position="303"/>
        <end position="321"/>
    </location>
</feature>
<protein>
    <recommendedName>
        <fullName evidence="2">DNA2/NAM7 helicase helicase domain-containing protein</fullName>
    </recommendedName>
</protein>
<proteinExistence type="predicted"/>
<dbReference type="Pfam" id="PF13086">
    <property type="entry name" value="AAA_11"/>
    <property type="match status" value="1"/>
</dbReference>
<dbReference type="GO" id="GO:0004386">
    <property type="term" value="F:helicase activity"/>
    <property type="evidence" value="ECO:0007669"/>
    <property type="project" value="InterPro"/>
</dbReference>
<feature type="region of interest" description="Disordered" evidence="1">
    <location>
        <begin position="1135"/>
        <end position="1282"/>
    </location>
</feature>
<reference evidence="3" key="1">
    <citation type="submission" date="2022-08" db="UniProtKB">
        <authorList>
            <consortium name="EnsemblMetazoa"/>
        </authorList>
    </citation>
    <scope>IDENTIFICATION</scope>
    <source>
        <strain evidence="3">05x7-T-G4-1.051#20</strain>
    </source>
</reference>
<name>A0A8W8HRD0_MAGGI</name>
<feature type="region of interest" description="Disordered" evidence="1">
    <location>
        <begin position="845"/>
        <end position="918"/>
    </location>
</feature>
<feature type="region of interest" description="Disordered" evidence="1">
    <location>
        <begin position="2201"/>
        <end position="2234"/>
    </location>
</feature>
<organism evidence="3 4">
    <name type="scientific">Magallana gigas</name>
    <name type="common">Pacific oyster</name>
    <name type="synonym">Crassostrea gigas</name>
    <dbReference type="NCBI Taxonomy" id="29159"/>
    <lineage>
        <taxon>Eukaryota</taxon>
        <taxon>Metazoa</taxon>
        <taxon>Spiralia</taxon>
        <taxon>Lophotrochozoa</taxon>
        <taxon>Mollusca</taxon>
        <taxon>Bivalvia</taxon>
        <taxon>Autobranchia</taxon>
        <taxon>Pteriomorphia</taxon>
        <taxon>Ostreida</taxon>
        <taxon>Ostreoidea</taxon>
        <taxon>Ostreidae</taxon>
        <taxon>Magallana</taxon>
    </lineage>
</organism>
<feature type="compositionally biased region" description="Basic and acidic residues" evidence="1">
    <location>
        <begin position="989"/>
        <end position="998"/>
    </location>
</feature>
<feature type="region of interest" description="Disordered" evidence="1">
    <location>
        <begin position="500"/>
        <end position="522"/>
    </location>
</feature>
<evidence type="ECO:0000259" key="2">
    <source>
        <dbReference type="Pfam" id="PF13086"/>
    </source>
</evidence>
<feature type="region of interest" description="Disordered" evidence="1">
    <location>
        <begin position="24"/>
        <end position="95"/>
    </location>
</feature>
<dbReference type="InterPro" id="IPR027417">
    <property type="entry name" value="P-loop_NTPase"/>
</dbReference>
<feature type="region of interest" description="Disordered" evidence="1">
    <location>
        <begin position="1531"/>
        <end position="1557"/>
    </location>
</feature>
<feature type="compositionally biased region" description="Polar residues" evidence="1">
    <location>
        <begin position="2137"/>
        <end position="2146"/>
    </location>
</feature>
<feature type="compositionally biased region" description="Basic and acidic residues" evidence="1">
    <location>
        <begin position="870"/>
        <end position="879"/>
    </location>
</feature>
<feature type="compositionally biased region" description="Basic and acidic residues" evidence="1">
    <location>
        <begin position="1017"/>
        <end position="1028"/>
    </location>
</feature>
<dbReference type="InterPro" id="IPR041677">
    <property type="entry name" value="DNA2/NAM7_AAA_11"/>
</dbReference>
<dbReference type="PANTHER" id="PTHR21411:SF0">
    <property type="entry name" value="REGULATORY PROTEIN ZESTE"/>
    <property type="match status" value="1"/>
</dbReference>
<evidence type="ECO:0000313" key="3">
    <source>
        <dbReference type="EnsemblMetazoa" id="G10715.1:cds"/>
    </source>
</evidence>
<evidence type="ECO:0000256" key="1">
    <source>
        <dbReference type="SAM" id="MobiDB-lite"/>
    </source>
</evidence>
<feature type="compositionally biased region" description="Polar residues" evidence="1">
    <location>
        <begin position="2219"/>
        <end position="2234"/>
    </location>
</feature>
<feature type="region of interest" description="Disordered" evidence="1">
    <location>
        <begin position="300"/>
        <end position="370"/>
    </location>
</feature>
<feature type="region of interest" description="Disordered" evidence="1">
    <location>
        <begin position="959"/>
        <end position="1079"/>
    </location>
</feature>
<dbReference type="Gene3D" id="3.40.50.300">
    <property type="entry name" value="P-loop containing nucleotide triphosphate hydrolases"/>
    <property type="match status" value="1"/>
</dbReference>
<accession>A0A8W8HRD0</accession>
<feature type="compositionally biased region" description="Basic and acidic residues" evidence="1">
    <location>
        <begin position="1243"/>
        <end position="1277"/>
    </location>
</feature>
<feature type="region of interest" description="Disordered" evidence="1">
    <location>
        <begin position="2095"/>
        <end position="2156"/>
    </location>
</feature>
<feature type="compositionally biased region" description="Basic and acidic residues" evidence="1">
    <location>
        <begin position="1135"/>
        <end position="1150"/>
    </location>
</feature>
<feature type="compositionally biased region" description="Basic residues" evidence="1">
    <location>
        <begin position="52"/>
        <end position="61"/>
    </location>
</feature>
<dbReference type="PANTHER" id="PTHR21411">
    <property type="entry name" value="APONTIC"/>
    <property type="match status" value="1"/>
</dbReference>
<feature type="region of interest" description="Disordered" evidence="1">
    <location>
        <begin position="1104"/>
        <end position="1123"/>
    </location>
</feature>
<feature type="compositionally biased region" description="Acidic residues" evidence="1">
    <location>
        <begin position="326"/>
        <end position="338"/>
    </location>
</feature>
<feature type="compositionally biased region" description="Basic and acidic residues" evidence="1">
    <location>
        <begin position="771"/>
        <end position="797"/>
    </location>
</feature>
<feature type="compositionally biased region" description="Polar residues" evidence="1">
    <location>
        <begin position="36"/>
        <end position="49"/>
    </location>
</feature>
<feature type="compositionally biased region" description="Basic and acidic residues" evidence="1">
    <location>
        <begin position="1184"/>
        <end position="1201"/>
    </location>
</feature>
<dbReference type="SUPFAM" id="SSF52540">
    <property type="entry name" value="P-loop containing nucleoside triphosphate hydrolases"/>
    <property type="match status" value="1"/>
</dbReference>
<feature type="compositionally biased region" description="Basic residues" evidence="1">
    <location>
        <begin position="1216"/>
        <end position="1230"/>
    </location>
</feature>
<feature type="compositionally biased region" description="Basic and acidic residues" evidence="1">
    <location>
        <begin position="2127"/>
        <end position="2136"/>
    </location>
</feature>
<feature type="region of interest" description="Disordered" evidence="1">
    <location>
        <begin position="632"/>
        <end position="671"/>
    </location>
</feature>
<feature type="domain" description="DNA2/NAM7 helicase helicase" evidence="2">
    <location>
        <begin position="1836"/>
        <end position="2047"/>
    </location>
</feature>
<feature type="region of interest" description="Disordered" evidence="1">
    <location>
        <begin position="2049"/>
        <end position="2072"/>
    </location>
</feature>
<dbReference type="EnsemblMetazoa" id="G10715.1">
    <property type="protein sequence ID" value="G10715.1:cds"/>
    <property type="gene ID" value="G10715"/>
</dbReference>
<feature type="compositionally biased region" description="Polar residues" evidence="1">
    <location>
        <begin position="848"/>
        <end position="869"/>
    </location>
</feature>
<feature type="compositionally biased region" description="Acidic residues" evidence="1">
    <location>
        <begin position="2104"/>
        <end position="2117"/>
    </location>
</feature>
<feature type="region of interest" description="Disordered" evidence="1">
    <location>
        <begin position="1475"/>
        <end position="1517"/>
    </location>
</feature>
<keyword evidence="4" id="KW-1185">Reference proteome</keyword>
<feature type="region of interest" description="Disordered" evidence="1">
    <location>
        <begin position="763"/>
        <end position="797"/>
    </location>
</feature>
<feature type="compositionally biased region" description="Low complexity" evidence="1">
    <location>
        <begin position="880"/>
        <end position="916"/>
    </location>
</feature>
<dbReference type="Proteomes" id="UP000005408">
    <property type="component" value="Unassembled WGS sequence"/>
</dbReference>
<evidence type="ECO:0000313" key="4">
    <source>
        <dbReference type="Proteomes" id="UP000005408"/>
    </source>
</evidence>
<feature type="compositionally biased region" description="Polar residues" evidence="1">
    <location>
        <begin position="1151"/>
        <end position="1182"/>
    </location>
</feature>
<sequence length="2234" mass="250341">MIDIDEEEEEKSYSCNNVNKVKNKKRCTSSGKREYFSSSDSSDAQNEGSFGSKKKKIRKKIRDVIEPSTVGSSIKSRSDKTKPAPSLKPSHDTGAFGFESEAIFSQVLKCENESVFSGEDSDQTVKSSCDDVDKKAHEEKVSARVPFFNLTISDEEMETDDGLPKLVRKHKKHDKSNASVVKDTAKSESGYSMFNGKGRKLCKHDIEDKEFWSDQEMTSSDDDVPILQLNPQNLNVSSDAIKCVEPLEEVTKCNSKEIQDKTSMEQNQILTSSKISSDFSSFCSKKLSQQSSTYCKQKLQMAAESSTQLNDTSESEVTTNDVHVESDDETQPYDDFDLPDLSPLHGEEQSTNLKTEREHSPDIFNEEDSPDCLNETIYTQMDDCIYIEDSDEENLSQSLFQQEVKLELDDSSEDEVYLVDEEDESWRDILSLDDSDDDNITHNGRVHEMTDPDKTTDSVFKVATQVDADPYAGATQVITDDSYSSATQIDSKNMYLSETQVDKSDPYSSATQMDHDLHSSESDDDIYNAATQVDVGEVKVRKTKKLSKGQDLVGRFAGSNSNDESPKYEGDPYATATQVDLPSPIAMKMIKNKILKATKKMDPYMCATQCDKDSYVCETQVDQMDPYTGATQIDSLSRKSPKNSISSPSYEVGSEKDLFNEPTQKEASGVDPYDLATQVDSANQEQLSNYNAETEAFFDSDDDDIILLSETESPEAIELSQNQIENKACVVTETCAELQSKSEKMIICGGIKNEKSTDVIELATGSDEDEDGRKTKSKIPESMDTKFKRGNQKDRNDDLYEMDTQVVEHRETVQNEGTQSSESWSDMEFYEVDTQLDSLSELKKTVSLKETSPIDTKSEPQKTVASTGKSIKDTSDQSDHLLLTASSSSHMTSCSKTAAKSSMLPESSEQSSSDFEIVSDDGNKRKTWVNSYHHSEKCQTKTTTKESEFLSIKVRSANEEMPAENKKFKRTISTNQKTAIPISPQRQKSTKEKREEFKITSFYSKKQMDSETSGRVGRSENAKAETFQKKRSSVPAKTTPDAGWLSKTSGKISDRKRNRTASGGGTHAKKRKDEVISTVSTDALIKAKAEMIARSWIRPLVPEPVKKPTIDTKSDFTDDVRMPELDEVIKKQLPLMDDRLLHPQKTKQDDVQVSSESGNTTVGSKAKSSIDSSGLKENQMEYSSEYKKSNSRSGSKDRDGKNINGAEICVNDSKKTIHKDRHHSKQHKSSKNVSKSNYSRGSTSKDEDRSKYSKSKTKDNSGRSSSKERSDSLDKGVSKSSSVFCSNHSDILNSSTDRNRIESEALENTAHSEILPFVFNSKTAPDNSESSSVSLKVGDCSETHRIEICCEQGNKIQEEEMEDVKLGKLAKAAAFEKPLPSSQDQPEEDDDTHVIIIDDEEEIDEEKTSCRKAPVSAKNTSEIKSILNKKLCTFFADRNDESTRKGQLIKFKLAPDRVPVRTQKYIDSLIQKKKGEVKSVETNRPPTISRPPLHPLSNARRMSATATSHSPSNVPQLPAKMAAHSSMDSSCVSVLSGPARSSASGGPGSDRSSSQNVDHCSQFFSHLLKWNPTWFLEADKARDKKEQRKAYEPPPVSPTVYPIPEKFNSYQDYVNIFIPHLLQEAWEQSYQSWSQLKTLNSYPQICAVYSGVERSSTTTSSQTFEKYTWYSITTKDTYEAMRKNDHLGEKFLVIIKDYGHYLKSKDREMDQKYYQPNNFDQIGYIEKIQLHPRPGSLEQTINTFKVLGTDPAARQKGAVVLRITVLSRRRPLFKHLLDKLSFIQPVASLVTIVRQFQAVSFLPRSPVCNHILLPGRQDVFYEKVTISDSEKHSLKHYNESQRLAICTASQMILGNPQSPKIGLLQGPPGTGKSSTVVGIVEKVLQFLGSNVRICLCAPSNNAVDLLIKRLDDYRKKMVNTEFASALSIVRIGNAECVHRDVKKFRLSDIIQEECIKCDLRISLSFSHSLKTMAARQKSANFSELEKEILLELIHAKKDIIENKQNDGRMVSKKNTEWTNIEKEFNSRHGVNKRTIPQLKSLWKNLKARTKSAVAKERREKKKTCGGPAGKSLDKIASTISEMLPQQINSLQNQYDDDASLHGDEPDDDNEDSDDNDEIMTTNTIQEEAPRMSEESAKQPQTASIASATKRKAAGPGRLDQVKNRLLEMAEIEHCKKMTILQLKEDILKLKKQKLENEIKLSERDLPVPQPSTCGGPLGTDSNNNSGYFWQPYAQ</sequence>
<feature type="compositionally biased region" description="Polar residues" evidence="1">
    <location>
        <begin position="1504"/>
        <end position="1515"/>
    </location>
</feature>
<feature type="compositionally biased region" description="Low complexity" evidence="1">
    <location>
        <begin position="1531"/>
        <end position="1554"/>
    </location>
</feature>